<reference evidence="16 17" key="1">
    <citation type="submission" date="2019-07" db="EMBL/GenBank/DDBJ databases">
        <authorList>
            <person name="Jastrzebski P J."/>
            <person name="Paukszto L."/>
            <person name="Jastrzebski P J."/>
        </authorList>
    </citation>
    <scope>NUCLEOTIDE SEQUENCE [LARGE SCALE GENOMIC DNA]</scope>
    <source>
        <strain evidence="16 17">WMS-il1</strain>
    </source>
</reference>
<dbReference type="PROSITE" id="PS51471">
    <property type="entry name" value="FE2OG_OXY"/>
    <property type="match status" value="1"/>
</dbReference>
<dbReference type="Pfam" id="PF23558">
    <property type="entry name" value="TPR_P4H"/>
    <property type="match status" value="1"/>
</dbReference>
<dbReference type="InterPro" id="IPR019734">
    <property type="entry name" value="TPR_rpt"/>
</dbReference>
<dbReference type="PANTHER" id="PTHR10869:SF244">
    <property type="entry name" value="PROLYL 4-HYDROXYLASE SUBUNIT ALPHA-2"/>
    <property type="match status" value="1"/>
</dbReference>
<dbReference type="InterPro" id="IPR011990">
    <property type="entry name" value="TPR-like_helical_dom_sf"/>
</dbReference>
<feature type="repeat" description="TPR" evidence="13">
    <location>
        <begin position="250"/>
        <end position="283"/>
    </location>
</feature>
<comment type="subcellular location">
    <subcellularLocation>
        <location evidence="3">Endoplasmic reticulum lumen</location>
    </subcellularLocation>
</comment>
<dbReference type="PROSITE" id="PS50005">
    <property type="entry name" value="TPR"/>
    <property type="match status" value="1"/>
</dbReference>
<dbReference type="EMBL" id="CABIJS010000111">
    <property type="protein sequence ID" value="VUZ43210.1"/>
    <property type="molecule type" value="Genomic_DNA"/>
</dbReference>
<evidence type="ECO:0000256" key="13">
    <source>
        <dbReference type="PROSITE-ProRule" id="PRU00339"/>
    </source>
</evidence>
<accession>A0A564Y7I0</accession>
<dbReference type="SUPFAM" id="SSF48452">
    <property type="entry name" value="TPR-like"/>
    <property type="match status" value="1"/>
</dbReference>
<comment type="similarity">
    <text evidence="4">Belongs to the P4HA family.</text>
</comment>
<evidence type="ECO:0000256" key="8">
    <source>
        <dbReference type="ARBA" id="ARBA00022896"/>
    </source>
</evidence>
<name>A0A564Y7I0_HYMDI</name>
<keyword evidence="7" id="KW-0256">Endoplasmic reticulum</keyword>
<evidence type="ECO:0000256" key="2">
    <source>
        <dbReference type="ARBA" id="ARBA00002035"/>
    </source>
</evidence>
<dbReference type="InterPro" id="IPR013547">
    <property type="entry name" value="P4H_N"/>
</dbReference>
<evidence type="ECO:0000256" key="1">
    <source>
        <dbReference type="ARBA" id="ARBA00001961"/>
    </source>
</evidence>
<keyword evidence="11" id="KW-0408">Iron</keyword>
<evidence type="ECO:0000256" key="11">
    <source>
        <dbReference type="ARBA" id="ARBA00023004"/>
    </source>
</evidence>
<dbReference type="AlphaFoldDB" id="A0A564Y7I0"/>
<comment type="function">
    <text evidence="2">Catalyzes the post-translational formation of 4-hydroxyproline in -Xaa-Pro-Gly- sequences in collagens and other proteins.</text>
</comment>
<evidence type="ECO:0000256" key="9">
    <source>
        <dbReference type="ARBA" id="ARBA00022964"/>
    </source>
</evidence>
<evidence type="ECO:0000256" key="3">
    <source>
        <dbReference type="ARBA" id="ARBA00004319"/>
    </source>
</evidence>
<keyword evidence="17" id="KW-1185">Reference proteome</keyword>
<dbReference type="GO" id="GO:0005788">
    <property type="term" value="C:endoplasmic reticulum lumen"/>
    <property type="evidence" value="ECO:0007669"/>
    <property type="project" value="UniProtKB-SubCell"/>
</dbReference>
<gene>
    <name evidence="16" type="ORF">WMSIL1_LOCUS4008</name>
</gene>
<evidence type="ECO:0000256" key="10">
    <source>
        <dbReference type="ARBA" id="ARBA00023002"/>
    </source>
</evidence>
<dbReference type="InterPro" id="IPR006620">
    <property type="entry name" value="Pro_4_hyd_alph"/>
</dbReference>
<organism evidence="16 17">
    <name type="scientific">Hymenolepis diminuta</name>
    <name type="common">Rat tapeworm</name>
    <dbReference type="NCBI Taxonomy" id="6216"/>
    <lineage>
        <taxon>Eukaryota</taxon>
        <taxon>Metazoa</taxon>
        <taxon>Spiralia</taxon>
        <taxon>Lophotrochozoa</taxon>
        <taxon>Platyhelminthes</taxon>
        <taxon>Cestoda</taxon>
        <taxon>Eucestoda</taxon>
        <taxon>Cyclophyllidea</taxon>
        <taxon>Hymenolepididae</taxon>
        <taxon>Hymenolepis</taxon>
    </lineage>
</organism>
<dbReference type="InterPro" id="IPR044862">
    <property type="entry name" value="Pro_4_hyd_alph_FE2OG_OXY"/>
</dbReference>
<dbReference type="GO" id="GO:0031418">
    <property type="term" value="F:L-ascorbic acid binding"/>
    <property type="evidence" value="ECO:0007669"/>
    <property type="project" value="UniProtKB-KW"/>
</dbReference>
<sequence length="573" mass="65373">MLFLIFSLFLIPSGQSSSQSPDVVSSLIDISQAFVAGRHLSTELTRYLNNEELRLTKLRKLILRLDTALEICNASDVNQLAPPLIENKAAANPVSTFLTILQLAANWSNELSVILGVPDMGSDEVDSVSHKDIPVGVYEEFDSRRKLFYRLKWYADMLPDDGDVRDALNAVIRLQQTYNIPSIKIAEGRILPSSPSPRLSDWQCMKLGLFCYESGDYGRATEWYNVVLDRLNERKREGKLKTEKSAVSYATVYDHLSYALGRSGRYKEALEITKKLLIEDPTSNNGAMSKAFYEIELGRLNENDPPHVDDESERAEDKEILTFDELCRMADTWSPPKSKLCCRYSTPHPYFLIGPLMEEIVNEDPLILLWHDFVTQKEVDEIVELARPNLRRALIRNPESGVLEPATYRVTKNVWLPDDLNELTKRINRRIRMATTLNIEHGEELQVANYGLGGYYAPHYDYARRFEIDAYEKLHGNRIATTMIYLTPVELGGGTAFTKVGLIVKPIARSMVFWYNLLRRGDGDLRSRHGACPVLVGNKWVMNKWIREAGQEFKRPCGLEPEPFNPEDEFIEP</sequence>
<dbReference type="Pfam" id="PF13640">
    <property type="entry name" value="2OG-FeII_Oxy_3"/>
    <property type="match status" value="1"/>
</dbReference>
<feature type="domain" description="Fe2OG dioxygenase" evidence="15">
    <location>
        <begin position="441"/>
        <end position="548"/>
    </location>
</feature>
<dbReference type="Gene3D" id="6.10.140.1460">
    <property type="match status" value="1"/>
</dbReference>
<proteinExistence type="inferred from homology"/>
<evidence type="ECO:0000256" key="7">
    <source>
        <dbReference type="ARBA" id="ARBA00022824"/>
    </source>
</evidence>
<dbReference type="PANTHER" id="PTHR10869">
    <property type="entry name" value="PROLYL 4-HYDROXYLASE ALPHA SUBUNIT"/>
    <property type="match status" value="1"/>
</dbReference>
<dbReference type="InterPro" id="IPR005123">
    <property type="entry name" value="Oxoglu/Fe-dep_dioxygenase_dom"/>
</dbReference>
<keyword evidence="12" id="KW-0325">Glycoprotein</keyword>
<feature type="chain" id="PRO_5022171873" description="procollagen-proline 4-dioxygenase" evidence="14">
    <location>
        <begin position="19"/>
        <end position="573"/>
    </location>
</feature>
<dbReference type="EC" id="1.14.11.2" evidence="5"/>
<protein>
    <recommendedName>
        <fullName evidence="5">procollagen-proline 4-dioxygenase</fullName>
        <ecNumber evidence="5">1.14.11.2</ecNumber>
    </recommendedName>
</protein>
<keyword evidence="14" id="KW-0732">Signal</keyword>
<feature type="signal peptide" evidence="14">
    <location>
        <begin position="1"/>
        <end position="18"/>
    </location>
</feature>
<evidence type="ECO:0000256" key="5">
    <source>
        <dbReference type="ARBA" id="ARBA00012269"/>
    </source>
</evidence>
<keyword evidence="9" id="KW-0223">Dioxygenase</keyword>
<keyword evidence="13" id="KW-0802">TPR repeat</keyword>
<keyword evidence="6" id="KW-0479">Metal-binding</keyword>
<evidence type="ECO:0000313" key="17">
    <source>
        <dbReference type="Proteomes" id="UP000321570"/>
    </source>
</evidence>
<evidence type="ECO:0000256" key="12">
    <source>
        <dbReference type="ARBA" id="ARBA00023180"/>
    </source>
</evidence>
<evidence type="ECO:0000313" key="16">
    <source>
        <dbReference type="EMBL" id="VUZ43210.1"/>
    </source>
</evidence>
<keyword evidence="8" id="KW-0847">Vitamin C</keyword>
<dbReference type="Pfam" id="PF08336">
    <property type="entry name" value="P4Ha_N"/>
    <property type="match status" value="1"/>
</dbReference>
<dbReference type="Gene3D" id="2.60.120.620">
    <property type="entry name" value="q2cbj1_9rhob like domain"/>
    <property type="match status" value="1"/>
</dbReference>
<dbReference type="Gene3D" id="1.25.40.10">
    <property type="entry name" value="Tetratricopeptide repeat domain"/>
    <property type="match status" value="1"/>
</dbReference>
<evidence type="ECO:0000256" key="4">
    <source>
        <dbReference type="ARBA" id="ARBA00006511"/>
    </source>
</evidence>
<dbReference type="GO" id="GO:0005506">
    <property type="term" value="F:iron ion binding"/>
    <property type="evidence" value="ECO:0007669"/>
    <property type="project" value="InterPro"/>
</dbReference>
<comment type="cofactor">
    <cofactor evidence="1">
        <name>L-ascorbate</name>
        <dbReference type="ChEBI" id="CHEBI:38290"/>
    </cofactor>
</comment>
<evidence type="ECO:0000256" key="6">
    <source>
        <dbReference type="ARBA" id="ARBA00022723"/>
    </source>
</evidence>
<dbReference type="InterPro" id="IPR045054">
    <property type="entry name" value="P4HA-like"/>
</dbReference>
<dbReference type="Proteomes" id="UP000321570">
    <property type="component" value="Unassembled WGS sequence"/>
</dbReference>
<dbReference type="FunFam" id="2.60.120.620:FF:000011">
    <property type="entry name" value="Prolyl alpha subunit"/>
    <property type="match status" value="1"/>
</dbReference>
<keyword evidence="10" id="KW-0560">Oxidoreductase</keyword>
<dbReference type="GO" id="GO:0004656">
    <property type="term" value="F:procollagen-proline 4-dioxygenase activity"/>
    <property type="evidence" value="ECO:0007669"/>
    <property type="project" value="UniProtKB-EC"/>
</dbReference>
<evidence type="ECO:0000256" key="14">
    <source>
        <dbReference type="SAM" id="SignalP"/>
    </source>
</evidence>
<dbReference type="SMART" id="SM00702">
    <property type="entry name" value="P4Hc"/>
    <property type="match status" value="1"/>
</dbReference>
<evidence type="ECO:0000259" key="15">
    <source>
        <dbReference type="PROSITE" id="PS51471"/>
    </source>
</evidence>
<dbReference type="InterPro" id="IPR059068">
    <property type="entry name" value="TPR_P4H"/>
</dbReference>